<proteinExistence type="predicted"/>
<evidence type="ECO:0000256" key="2">
    <source>
        <dbReference type="ARBA" id="ARBA00022556"/>
    </source>
</evidence>
<dbReference type="CDD" id="cd03352">
    <property type="entry name" value="LbH_LpxD"/>
    <property type="match status" value="1"/>
</dbReference>
<dbReference type="EMBL" id="UOEH01000113">
    <property type="protein sequence ID" value="VAV93356.1"/>
    <property type="molecule type" value="Genomic_DNA"/>
</dbReference>
<dbReference type="GO" id="GO:0016020">
    <property type="term" value="C:membrane"/>
    <property type="evidence" value="ECO:0007669"/>
    <property type="project" value="GOC"/>
</dbReference>
<dbReference type="AlphaFoldDB" id="A0A3B0RXT5"/>
<dbReference type="Gene3D" id="2.160.10.10">
    <property type="entry name" value="Hexapeptide repeat proteins"/>
    <property type="match status" value="1"/>
</dbReference>
<evidence type="ECO:0000256" key="4">
    <source>
        <dbReference type="ARBA" id="ARBA00023098"/>
    </source>
</evidence>
<keyword evidence="3 6" id="KW-0808">Transferase</keyword>
<dbReference type="GO" id="GO:0103118">
    <property type="term" value="F:UDP-3-O-[(3R)-3-hydroxyacyl]-glucosamine N-acyltransferase activity"/>
    <property type="evidence" value="ECO:0007669"/>
    <property type="project" value="UniProtKB-EC"/>
</dbReference>
<dbReference type="NCBIfam" id="NF002060">
    <property type="entry name" value="PRK00892.1"/>
    <property type="match status" value="1"/>
</dbReference>
<evidence type="ECO:0000256" key="5">
    <source>
        <dbReference type="ARBA" id="ARBA00023315"/>
    </source>
</evidence>
<gene>
    <name evidence="6" type="ORF">MNBD_ALPHA05-808</name>
</gene>
<evidence type="ECO:0000313" key="6">
    <source>
        <dbReference type="EMBL" id="VAV93356.1"/>
    </source>
</evidence>
<keyword evidence="1" id="KW-0444">Lipid biosynthesis</keyword>
<reference evidence="6" key="1">
    <citation type="submission" date="2018-06" db="EMBL/GenBank/DDBJ databases">
        <authorList>
            <person name="Zhirakovskaya E."/>
        </authorList>
    </citation>
    <scope>NUCLEOTIDE SEQUENCE</scope>
</reference>
<accession>A0A3B0RXT5</accession>
<dbReference type="EC" id="2.3.1.191" evidence="6"/>
<dbReference type="GO" id="GO:0009245">
    <property type="term" value="P:lipid A biosynthetic process"/>
    <property type="evidence" value="ECO:0007669"/>
    <property type="project" value="UniProtKB-KW"/>
</dbReference>
<evidence type="ECO:0000256" key="1">
    <source>
        <dbReference type="ARBA" id="ARBA00022516"/>
    </source>
</evidence>
<dbReference type="Pfam" id="PF00132">
    <property type="entry name" value="Hexapep"/>
    <property type="match status" value="2"/>
</dbReference>
<dbReference type="InterPro" id="IPR001451">
    <property type="entry name" value="Hexapep"/>
</dbReference>
<dbReference type="PANTHER" id="PTHR43378:SF2">
    <property type="entry name" value="UDP-3-O-ACYLGLUCOSAMINE N-ACYLTRANSFERASE 1, MITOCHONDRIAL-RELATED"/>
    <property type="match status" value="1"/>
</dbReference>
<protein>
    <submittedName>
        <fullName evidence="6">UDP-3-O-[3-hydroxymyristoyl] glucosamine N-acyltransferase</fullName>
        <ecNumber evidence="6">2.3.1.191</ecNumber>
    </submittedName>
</protein>
<evidence type="ECO:0000256" key="3">
    <source>
        <dbReference type="ARBA" id="ARBA00022679"/>
    </source>
</evidence>
<dbReference type="PANTHER" id="PTHR43378">
    <property type="entry name" value="UDP-3-O-ACYLGLUCOSAMINE N-ACYLTRANSFERASE"/>
    <property type="match status" value="1"/>
</dbReference>
<dbReference type="NCBIfam" id="TIGR01853">
    <property type="entry name" value="lipid_A_lpxD"/>
    <property type="match status" value="1"/>
</dbReference>
<dbReference type="Pfam" id="PF14602">
    <property type="entry name" value="Hexapep_2"/>
    <property type="match status" value="1"/>
</dbReference>
<name>A0A3B0RXT5_9ZZZZ</name>
<dbReference type="InterPro" id="IPR011004">
    <property type="entry name" value="Trimer_LpxA-like_sf"/>
</dbReference>
<dbReference type="Gene3D" id="3.40.1390.10">
    <property type="entry name" value="MurE/MurF, N-terminal domain"/>
    <property type="match status" value="1"/>
</dbReference>
<dbReference type="GO" id="GO:0016410">
    <property type="term" value="F:N-acyltransferase activity"/>
    <property type="evidence" value="ECO:0007669"/>
    <property type="project" value="InterPro"/>
</dbReference>
<keyword evidence="4" id="KW-0443">Lipid metabolism</keyword>
<keyword evidence="5 6" id="KW-0012">Acyltransferase</keyword>
<organism evidence="6">
    <name type="scientific">hydrothermal vent metagenome</name>
    <dbReference type="NCBI Taxonomy" id="652676"/>
    <lineage>
        <taxon>unclassified sequences</taxon>
        <taxon>metagenomes</taxon>
        <taxon>ecological metagenomes</taxon>
    </lineage>
</organism>
<keyword evidence="2" id="KW-0441">Lipid A biosynthesis</keyword>
<sequence length="304" mass="31253">MVTHVAGLDEGDLQSAMVYCEDEASLASLADRRFGVCATTAGLVEKCKGEGVLLAVRTPKLAFAIVAGLLHQSLEDDAPQVAGDALVHAEAHIHPSVSLGAGAEVGAGVHIGPHCHIGCGVVIDAGTKVAAGSTITHALIGKNVHIFPGARIGQAGFGFVEDEGRIVRVPQLGRVIIEDDVEIGANTTIDRGALADTMIGKGTKIDNLVQIGHNTRIGEYCILAAQTGISGSCVIGDGVLMGGQVGLVDHLRIGDGAQLAAGAGLMRNVPAGERWGGAPARPVKEWLREIVKLSRLGKEKSGKT</sequence>
<dbReference type="InterPro" id="IPR007691">
    <property type="entry name" value="LpxD"/>
</dbReference>
<dbReference type="SUPFAM" id="SSF51161">
    <property type="entry name" value="Trimeric LpxA-like enzymes"/>
    <property type="match status" value="1"/>
</dbReference>